<dbReference type="Pfam" id="PF00849">
    <property type="entry name" value="PseudoU_synth_2"/>
    <property type="match status" value="1"/>
</dbReference>
<dbReference type="InterPro" id="IPR020103">
    <property type="entry name" value="PsdUridine_synth_cat_dom_sf"/>
</dbReference>
<dbReference type="GO" id="GO:0009982">
    <property type="term" value="F:pseudouridine synthase activity"/>
    <property type="evidence" value="ECO:0007669"/>
    <property type="project" value="InterPro"/>
</dbReference>
<name>A0A7H0Y5V8_9BACL</name>
<organism evidence="6 7">
    <name type="scientific">Paenibacillus peoriae</name>
    <dbReference type="NCBI Taxonomy" id="59893"/>
    <lineage>
        <taxon>Bacteria</taxon>
        <taxon>Bacillati</taxon>
        <taxon>Bacillota</taxon>
        <taxon>Bacilli</taxon>
        <taxon>Bacillales</taxon>
        <taxon>Paenibacillaceae</taxon>
        <taxon>Paenibacillus</taxon>
    </lineage>
</organism>
<proteinExistence type="inferred from homology"/>
<dbReference type="InterPro" id="IPR050188">
    <property type="entry name" value="RluA_PseudoU_synthase"/>
</dbReference>
<dbReference type="NCBIfam" id="TIGR00005">
    <property type="entry name" value="rluA_subfam"/>
    <property type="match status" value="1"/>
</dbReference>
<dbReference type="RefSeq" id="WP_103050164.1">
    <property type="nucleotide sequence ID" value="NZ_CP061172.1"/>
</dbReference>
<dbReference type="PANTHER" id="PTHR21600">
    <property type="entry name" value="MITOCHONDRIAL RNA PSEUDOURIDINE SYNTHASE"/>
    <property type="match status" value="1"/>
</dbReference>
<dbReference type="Gene3D" id="3.30.2350.10">
    <property type="entry name" value="Pseudouridine synthase"/>
    <property type="match status" value="1"/>
</dbReference>
<sequence length="304" mass="34704">MSWQGGWKRRGPWLEVTPGREITDGEKNRTDAVDQWLLNRLELPEKLWRRLRHEKEIELTGDRLRLALFPVMNLGITPRWYDLKVLYEDDFCLVVHKPAGMAVHPDGAVQDGPLTLDHAVASYYEVNDIHAAVRHVHRLDVDTTGPVLYAKNEFALLKLDEQMRAKDIGRRYVALVRGKVPPSLRTLDWPIGKDRHHKQRRRVSPTGQKAVTHIELGEVWGSGPSAVSLVYLTLETGRTHQIRVHLSHAGYPLLGDVLYGGRATDFGRQALHGERLTFCHPLSGETITVEDAWPDDFQKLHKQL</sequence>
<feature type="domain" description="Pseudouridine synthase RsuA/RluA-like" evidence="5">
    <location>
        <begin position="93"/>
        <end position="248"/>
    </location>
</feature>
<keyword evidence="4" id="KW-0413">Isomerase</keyword>
<evidence type="ECO:0000256" key="3">
    <source>
        <dbReference type="PIRSR" id="PIRSR606225-1"/>
    </source>
</evidence>
<dbReference type="InterPro" id="IPR006225">
    <property type="entry name" value="PsdUridine_synth_RluC/D"/>
</dbReference>
<dbReference type="InterPro" id="IPR006145">
    <property type="entry name" value="PsdUridine_synth_RsuA/RluA"/>
</dbReference>
<dbReference type="EMBL" id="CP061172">
    <property type="protein sequence ID" value="QNR66466.1"/>
    <property type="molecule type" value="Genomic_DNA"/>
</dbReference>
<dbReference type="CDD" id="cd02869">
    <property type="entry name" value="PseudoU_synth_RluA_like"/>
    <property type="match status" value="1"/>
</dbReference>
<evidence type="ECO:0000256" key="1">
    <source>
        <dbReference type="ARBA" id="ARBA00000073"/>
    </source>
</evidence>
<gene>
    <name evidence="6" type="ORF">IAQ67_21995</name>
</gene>
<dbReference type="PANTHER" id="PTHR21600:SF71">
    <property type="entry name" value="PSEUDOURIDINE SYNTHASE"/>
    <property type="match status" value="1"/>
</dbReference>
<evidence type="ECO:0000256" key="4">
    <source>
        <dbReference type="RuleBase" id="RU362028"/>
    </source>
</evidence>
<dbReference type="EC" id="5.4.99.-" evidence="4"/>
<dbReference type="GO" id="GO:0140098">
    <property type="term" value="F:catalytic activity, acting on RNA"/>
    <property type="evidence" value="ECO:0007669"/>
    <property type="project" value="UniProtKB-ARBA"/>
</dbReference>
<evidence type="ECO:0000256" key="2">
    <source>
        <dbReference type="ARBA" id="ARBA00010876"/>
    </source>
</evidence>
<comment type="similarity">
    <text evidence="2 4">Belongs to the pseudouridine synthase RluA family.</text>
</comment>
<reference evidence="6 7" key="1">
    <citation type="submission" date="2020-09" db="EMBL/GenBank/DDBJ databases">
        <title>Characterization of Paenibacillus peoriae strain ZF390 with broad-spectrum antimicrobial activity as a potential biocontrol agent.</title>
        <authorList>
            <person name="Li L."/>
            <person name="Zhao Y."/>
            <person name="Li B."/>
            <person name="Xie X."/>
        </authorList>
    </citation>
    <scope>NUCLEOTIDE SEQUENCE [LARGE SCALE GENOMIC DNA]</scope>
    <source>
        <strain evidence="6 7">ZF390</strain>
    </source>
</reference>
<protein>
    <recommendedName>
        <fullName evidence="4">Pseudouridine synthase</fullName>
        <ecNumber evidence="4">5.4.99.-</ecNumber>
    </recommendedName>
</protein>
<dbReference type="GO" id="GO:0000455">
    <property type="term" value="P:enzyme-directed rRNA pseudouridine synthesis"/>
    <property type="evidence" value="ECO:0007669"/>
    <property type="project" value="TreeGrafter"/>
</dbReference>
<dbReference type="SUPFAM" id="SSF55120">
    <property type="entry name" value="Pseudouridine synthase"/>
    <property type="match status" value="1"/>
</dbReference>
<evidence type="ECO:0000313" key="7">
    <source>
        <dbReference type="Proteomes" id="UP000516384"/>
    </source>
</evidence>
<dbReference type="Proteomes" id="UP000516384">
    <property type="component" value="Chromosome"/>
</dbReference>
<comment type="catalytic activity">
    <reaction evidence="1 4">
        <text>a uridine in RNA = a pseudouridine in RNA</text>
        <dbReference type="Rhea" id="RHEA:48348"/>
        <dbReference type="Rhea" id="RHEA-COMP:12068"/>
        <dbReference type="Rhea" id="RHEA-COMP:12069"/>
        <dbReference type="ChEBI" id="CHEBI:65314"/>
        <dbReference type="ChEBI" id="CHEBI:65315"/>
    </reaction>
</comment>
<evidence type="ECO:0000313" key="6">
    <source>
        <dbReference type="EMBL" id="QNR66466.1"/>
    </source>
</evidence>
<dbReference type="AlphaFoldDB" id="A0A7H0Y5V8"/>
<comment type="function">
    <text evidence="4">Responsible for synthesis of pseudouridine from uracil.</text>
</comment>
<feature type="active site" evidence="3">
    <location>
        <position position="140"/>
    </location>
</feature>
<evidence type="ECO:0000259" key="5">
    <source>
        <dbReference type="Pfam" id="PF00849"/>
    </source>
</evidence>
<accession>A0A7H0Y5V8</accession>
<dbReference type="GO" id="GO:0003723">
    <property type="term" value="F:RNA binding"/>
    <property type="evidence" value="ECO:0007669"/>
    <property type="project" value="InterPro"/>
</dbReference>